<dbReference type="InterPro" id="IPR050217">
    <property type="entry name" value="Peroxiredoxin"/>
</dbReference>
<evidence type="ECO:0000256" key="3">
    <source>
        <dbReference type="ARBA" id="ARBA00022559"/>
    </source>
</evidence>
<keyword evidence="6" id="KW-1015">Disulfide bond</keyword>
<protein>
    <recommendedName>
        <fullName evidence="2">thioredoxin-dependent peroxiredoxin</fullName>
        <ecNumber evidence="2">1.11.1.24</ecNumber>
    </recommendedName>
</protein>
<feature type="region of interest" description="Disordered" evidence="9">
    <location>
        <begin position="219"/>
        <end position="244"/>
    </location>
</feature>
<dbReference type="PROSITE" id="PS51352">
    <property type="entry name" value="THIOREDOXIN_2"/>
    <property type="match status" value="1"/>
</dbReference>
<dbReference type="GO" id="GO:0042744">
    <property type="term" value="P:hydrogen peroxide catabolic process"/>
    <property type="evidence" value="ECO:0007669"/>
    <property type="project" value="TreeGrafter"/>
</dbReference>
<dbReference type="PANTHER" id="PTHR10681">
    <property type="entry name" value="THIOREDOXIN PEROXIDASE"/>
    <property type="match status" value="1"/>
</dbReference>
<dbReference type="InterPro" id="IPR036249">
    <property type="entry name" value="Thioredoxin-like_sf"/>
</dbReference>
<comment type="similarity">
    <text evidence="1">Belongs to the peroxiredoxin family. AhpC/Prx1 subfamily.</text>
</comment>
<evidence type="ECO:0000256" key="4">
    <source>
        <dbReference type="ARBA" id="ARBA00022862"/>
    </source>
</evidence>
<accession>A0A078AB06</accession>
<evidence type="ECO:0000256" key="1">
    <source>
        <dbReference type="ARBA" id="ARBA00009796"/>
    </source>
</evidence>
<dbReference type="InterPro" id="IPR013766">
    <property type="entry name" value="Thioredoxin_domain"/>
</dbReference>
<keyword evidence="12" id="KW-1185">Reference proteome</keyword>
<dbReference type="AlphaFoldDB" id="A0A078AB06"/>
<dbReference type="GO" id="GO:0006979">
    <property type="term" value="P:response to oxidative stress"/>
    <property type="evidence" value="ECO:0007669"/>
    <property type="project" value="TreeGrafter"/>
</dbReference>
<gene>
    <name evidence="11" type="primary">Contig9979.g10671</name>
    <name evidence="11" type="ORF">STYLEM_8443</name>
</gene>
<evidence type="ECO:0000256" key="6">
    <source>
        <dbReference type="ARBA" id="ARBA00023157"/>
    </source>
</evidence>
<dbReference type="Gene3D" id="3.40.30.10">
    <property type="entry name" value="Glutaredoxin"/>
    <property type="match status" value="1"/>
</dbReference>
<comment type="catalytic activity">
    <reaction evidence="8">
        <text>a hydroperoxide + [thioredoxin]-dithiol = an alcohol + [thioredoxin]-disulfide + H2O</text>
        <dbReference type="Rhea" id="RHEA:62620"/>
        <dbReference type="Rhea" id="RHEA-COMP:10698"/>
        <dbReference type="Rhea" id="RHEA-COMP:10700"/>
        <dbReference type="ChEBI" id="CHEBI:15377"/>
        <dbReference type="ChEBI" id="CHEBI:29950"/>
        <dbReference type="ChEBI" id="CHEBI:30879"/>
        <dbReference type="ChEBI" id="CHEBI:35924"/>
        <dbReference type="ChEBI" id="CHEBI:50058"/>
        <dbReference type="EC" id="1.11.1.24"/>
    </reaction>
</comment>
<reference evidence="11 12" key="1">
    <citation type="submission" date="2014-06" db="EMBL/GenBank/DDBJ databases">
        <authorList>
            <person name="Swart Estienne"/>
        </authorList>
    </citation>
    <scope>NUCLEOTIDE SEQUENCE [LARGE SCALE GENOMIC DNA]</scope>
    <source>
        <strain evidence="11 12">130c</strain>
    </source>
</reference>
<proteinExistence type="inferred from homology"/>
<dbReference type="PANTHER" id="PTHR10681:SF171">
    <property type="entry name" value="PEROXIREDOXIN 4"/>
    <property type="match status" value="1"/>
</dbReference>
<dbReference type="CDD" id="cd03015">
    <property type="entry name" value="PRX_Typ2cys"/>
    <property type="match status" value="1"/>
</dbReference>
<evidence type="ECO:0000256" key="7">
    <source>
        <dbReference type="ARBA" id="ARBA00023284"/>
    </source>
</evidence>
<dbReference type="GO" id="GO:0008379">
    <property type="term" value="F:thioredoxin peroxidase activity"/>
    <property type="evidence" value="ECO:0007669"/>
    <property type="project" value="TreeGrafter"/>
</dbReference>
<dbReference type="GO" id="GO:0005829">
    <property type="term" value="C:cytosol"/>
    <property type="evidence" value="ECO:0007669"/>
    <property type="project" value="TreeGrafter"/>
</dbReference>
<dbReference type="OMA" id="NNFGVMR"/>
<dbReference type="InParanoid" id="A0A078AB06"/>
<dbReference type="InterPro" id="IPR019479">
    <property type="entry name" value="Peroxiredoxin_C"/>
</dbReference>
<dbReference type="InterPro" id="IPR000866">
    <property type="entry name" value="AhpC/TSA"/>
</dbReference>
<feature type="domain" description="Thioredoxin" evidence="10">
    <location>
        <begin position="48"/>
        <end position="206"/>
    </location>
</feature>
<evidence type="ECO:0000313" key="12">
    <source>
        <dbReference type="Proteomes" id="UP000039865"/>
    </source>
</evidence>
<keyword evidence="7" id="KW-0676">Redox-active center</keyword>
<evidence type="ECO:0000259" key="10">
    <source>
        <dbReference type="PROSITE" id="PS51352"/>
    </source>
</evidence>
<dbReference type="GO" id="GO:0033554">
    <property type="term" value="P:cellular response to stress"/>
    <property type="evidence" value="ECO:0007669"/>
    <property type="project" value="TreeGrafter"/>
</dbReference>
<dbReference type="EC" id="1.11.1.24" evidence="2"/>
<organism evidence="11 12">
    <name type="scientific">Stylonychia lemnae</name>
    <name type="common">Ciliate</name>
    <dbReference type="NCBI Taxonomy" id="5949"/>
    <lineage>
        <taxon>Eukaryota</taxon>
        <taxon>Sar</taxon>
        <taxon>Alveolata</taxon>
        <taxon>Ciliophora</taxon>
        <taxon>Intramacronucleata</taxon>
        <taxon>Spirotrichea</taxon>
        <taxon>Stichotrichia</taxon>
        <taxon>Sporadotrichida</taxon>
        <taxon>Oxytrichidae</taxon>
        <taxon>Stylonychinae</taxon>
        <taxon>Stylonychia</taxon>
    </lineage>
</organism>
<dbReference type="Pfam" id="PF10417">
    <property type="entry name" value="1-cysPrx_C"/>
    <property type="match status" value="1"/>
</dbReference>
<dbReference type="FunFam" id="3.40.30.10:FF:000003">
    <property type="entry name" value="Peroxiredoxin 1"/>
    <property type="match status" value="1"/>
</dbReference>
<sequence>MQSLGKLVQRSAVARALFKPAVLSTQVRFNHSDPHEGCPNAWAYAVKARVQYPAPRFEGMSWNVDQFKKISLDDYKGKYVVLFFYPLDFTFVCPTEIVEFNEKSDEFRKNGCELVACSIDSHFTHQEFANKPRDQGGLGGMKIPMLADLTKQIGKDYGCLTKDDAIHLRATFIIDTKGVLRHSQFNDTPVGRNVDEVLRLVQAFQHNDKHGEVCPSKWKPGAHGMDADHKSSKTLKYWKQEHTK</sequence>
<dbReference type="Proteomes" id="UP000039865">
    <property type="component" value="Unassembled WGS sequence"/>
</dbReference>
<dbReference type="SUPFAM" id="SSF52833">
    <property type="entry name" value="Thioredoxin-like"/>
    <property type="match status" value="1"/>
</dbReference>
<evidence type="ECO:0000256" key="5">
    <source>
        <dbReference type="ARBA" id="ARBA00023002"/>
    </source>
</evidence>
<keyword evidence="3" id="KW-0575">Peroxidase</keyword>
<dbReference type="FunCoup" id="A0A078AB06">
    <property type="interactions" value="112"/>
</dbReference>
<keyword evidence="5" id="KW-0560">Oxidoreductase</keyword>
<name>A0A078AB06_STYLE</name>
<dbReference type="EMBL" id="CCKQ01008016">
    <property type="protein sequence ID" value="CDW79455.1"/>
    <property type="molecule type" value="Genomic_DNA"/>
</dbReference>
<dbReference type="Pfam" id="PF00578">
    <property type="entry name" value="AhpC-TSA"/>
    <property type="match status" value="1"/>
</dbReference>
<dbReference type="OrthoDB" id="185659at2759"/>
<evidence type="ECO:0000256" key="9">
    <source>
        <dbReference type="SAM" id="MobiDB-lite"/>
    </source>
</evidence>
<evidence type="ECO:0000256" key="8">
    <source>
        <dbReference type="ARBA" id="ARBA00049091"/>
    </source>
</evidence>
<keyword evidence="4" id="KW-0049">Antioxidant</keyword>
<dbReference type="GO" id="GO:0045454">
    <property type="term" value="P:cell redox homeostasis"/>
    <property type="evidence" value="ECO:0007669"/>
    <property type="project" value="TreeGrafter"/>
</dbReference>
<evidence type="ECO:0000256" key="2">
    <source>
        <dbReference type="ARBA" id="ARBA00013017"/>
    </source>
</evidence>
<evidence type="ECO:0000313" key="11">
    <source>
        <dbReference type="EMBL" id="CDW79455.1"/>
    </source>
</evidence>